<dbReference type="EMBL" id="LOSJ02000001">
    <property type="protein sequence ID" value="PNM64010.1"/>
    <property type="molecule type" value="Genomic_DNA"/>
</dbReference>
<comment type="subcellular location">
    <subcellularLocation>
        <location evidence="1 7">Cell membrane</location>
        <topology evidence="1 7">Multi-pass membrane protein</topology>
    </subcellularLocation>
</comment>
<feature type="transmembrane region" description="Helical" evidence="7">
    <location>
        <begin position="189"/>
        <end position="211"/>
    </location>
</feature>
<name>A0A2J9VJP5_VIBMI</name>
<feature type="transmembrane region" description="Helical" evidence="7">
    <location>
        <begin position="26"/>
        <end position="47"/>
    </location>
</feature>
<proteinExistence type="inferred from homology"/>
<evidence type="ECO:0000256" key="1">
    <source>
        <dbReference type="ARBA" id="ARBA00004651"/>
    </source>
</evidence>
<dbReference type="Pfam" id="PF09335">
    <property type="entry name" value="VTT_dom"/>
    <property type="match status" value="1"/>
</dbReference>
<feature type="transmembrane region" description="Helical" evidence="7">
    <location>
        <begin position="150"/>
        <end position="169"/>
    </location>
</feature>
<dbReference type="PANTHER" id="PTHR30353">
    <property type="entry name" value="INNER MEMBRANE PROTEIN DEDA-RELATED"/>
    <property type="match status" value="1"/>
</dbReference>
<evidence type="ECO:0000313" key="10">
    <source>
        <dbReference type="Proteomes" id="UP000053748"/>
    </source>
</evidence>
<keyword evidence="5 7" id="KW-1133">Transmembrane helix</keyword>
<keyword evidence="3 7" id="KW-1003">Cell membrane</keyword>
<dbReference type="Proteomes" id="UP000053748">
    <property type="component" value="Unassembled WGS sequence"/>
</dbReference>
<dbReference type="RefSeq" id="WP_000377250.1">
    <property type="nucleotide sequence ID" value="NZ_CAWMSS010000002.1"/>
</dbReference>
<dbReference type="InterPro" id="IPR032816">
    <property type="entry name" value="VTT_dom"/>
</dbReference>
<reference evidence="9" key="1">
    <citation type="submission" date="2017-12" db="EMBL/GenBank/DDBJ databases">
        <title>FDA dAtabase for Regulatory Grade micrObial Sequences (FDA-ARGOS): Supporting development and validation of Infectious Disease Dx tests.</title>
        <authorList>
            <person name="Hoffmann M."/>
            <person name="Allard M."/>
            <person name="Evans P."/>
            <person name="Brown E."/>
            <person name="Tallon L.J."/>
            <person name="Sadzewicz L."/>
            <person name="Sengamalay N."/>
            <person name="Ott S."/>
            <person name="Godinez A."/>
            <person name="Nagaraj S."/>
            <person name="Vavikolanu K."/>
            <person name="Aluvathingal J."/>
            <person name="Nadendla S."/>
            <person name="Hobson J."/>
            <person name="Sichtig H."/>
        </authorList>
    </citation>
    <scope>NUCLEOTIDE SEQUENCE [LARGE SCALE GENOMIC DNA]</scope>
    <source>
        <strain evidence="9">FDAARGOS_113</strain>
    </source>
</reference>
<evidence type="ECO:0000256" key="5">
    <source>
        <dbReference type="ARBA" id="ARBA00022989"/>
    </source>
</evidence>
<comment type="similarity">
    <text evidence="2 7">Belongs to the DedA family.</text>
</comment>
<evidence type="ECO:0000256" key="3">
    <source>
        <dbReference type="ARBA" id="ARBA00022475"/>
    </source>
</evidence>
<evidence type="ECO:0000259" key="8">
    <source>
        <dbReference type="Pfam" id="PF09335"/>
    </source>
</evidence>
<sequence length="224" mass="24966">MDSIISIFAALWHQDALALQHANLLLLYFCVGLLIFLESGFLPAAPLPCDSVIVLSGSLAAAGVLQLHWVLLTLFLAGWLGSLIAFYQGHQLKHWRIINRWLNKVPVKQLVATDKLMSRYGLVALFFGRFFPVVRSLLPMIMGLRNSVKPLKFFSASAISSLFWIAFLVSTGYGISLLPTRLEQLATQILMIAPVFTLMMALLTLLTSTILKKRARKLKILAKD</sequence>
<accession>A0A2J9VJP5</accession>
<feature type="domain" description="VTT" evidence="8">
    <location>
        <begin position="59"/>
        <end position="173"/>
    </location>
</feature>
<evidence type="ECO:0000256" key="7">
    <source>
        <dbReference type="RuleBase" id="RU367016"/>
    </source>
</evidence>
<keyword evidence="4 7" id="KW-0812">Transmembrane</keyword>
<dbReference type="OrthoDB" id="13976at2"/>
<dbReference type="GO" id="GO:0005886">
    <property type="term" value="C:plasma membrane"/>
    <property type="evidence" value="ECO:0007669"/>
    <property type="project" value="UniProtKB-SubCell"/>
</dbReference>
<organism evidence="9 10">
    <name type="scientific">Vibrio mimicus</name>
    <dbReference type="NCBI Taxonomy" id="674"/>
    <lineage>
        <taxon>Bacteria</taxon>
        <taxon>Pseudomonadati</taxon>
        <taxon>Pseudomonadota</taxon>
        <taxon>Gammaproteobacteria</taxon>
        <taxon>Vibrionales</taxon>
        <taxon>Vibrionaceae</taxon>
        <taxon>Vibrio</taxon>
    </lineage>
</organism>
<evidence type="ECO:0000256" key="6">
    <source>
        <dbReference type="ARBA" id="ARBA00023136"/>
    </source>
</evidence>
<keyword evidence="6 7" id="KW-0472">Membrane</keyword>
<feature type="transmembrane region" description="Helical" evidence="7">
    <location>
        <begin position="59"/>
        <end position="87"/>
    </location>
</feature>
<dbReference type="AlphaFoldDB" id="A0A2J9VJP5"/>
<gene>
    <name evidence="9" type="ORF">AL544_003555</name>
</gene>
<keyword evidence="10" id="KW-1185">Reference proteome</keyword>
<protein>
    <submittedName>
        <fullName evidence="9">DedA family protein</fullName>
    </submittedName>
</protein>
<dbReference type="PANTHER" id="PTHR30353:SF11">
    <property type="entry name" value="INNER MEMBRANE PROTEIN YQJA"/>
    <property type="match status" value="1"/>
</dbReference>
<evidence type="ECO:0000256" key="2">
    <source>
        <dbReference type="ARBA" id="ARBA00010792"/>
    </source>
</evidence>
<comment type="caution">
    <text evidence="9">The sequence shown here is derived from an EMBL/GenBank/DDBJ whole genome shotgun (WGS) entry which is preliminary data.</text>
</comment>
<dbReference type="InterPro" id="IPR032818">
    <property type="entry name" value="DedA-like"/>
</dbReference>
<evidence type="ECO:0000313" key="9">
    <source>
        <dbReference type="EMBL" id="PNM64010.1"/>
    </source>
</evidence>
<evidence type="ECO:0000256" key="4">
    <source>
        <dbReference type="ARBA" id="ARBA00022692"/>
    </source>
</evidence>